<reference evidence="3" key="1">
    <citation type="journal article" date="2020" name="Stud. Mycol.">
        <title>101 Dothideomycetes genomes: a test case for predicting lifestyles and emergence of pathogens.</title>
        <authorList>
            <person name="Haridas S."/>
            <person name="Albert R."/>
            <person name="Binder M."/>
            <person name="Bloem J."/>
            <person name="Labutti K."/>
            <person name="Salamov A."/>
            <person name="Andreopoulos B."/>
            <person name="Baker S."/>
            <person name="Barry K."/>
            <person name="Bills G."/>
            <person name="Bluhm B."/>
            <person name="Cannon C."/>
            <person name="Castanera R."/>
            <person name="Culley D."/>
            <person name="Daum C."/>
            <person name="Ezra D."/>
            <person name="Gonzalez J."/>
            <person name="Henrissat B."/>
            <person name="Kuo A."/>
            <person name="Liang C."/>
            <person name="Lipzen A."/>
            <person name="Lutzoni F."/>
            <person name="Magnuson J."/>
            <person name="Mondo S."/>
            <person name="Nolan M."/>
            <person name="Ohm R."/>
            <person name="Pangilinan J."/>
            <person name="Park H.-J."/>
            <person name="Ramirez L."/>
            <person name="Alfaro M."/>
            <person name="Sun H."/>
            <person name="Tritt A."/>
            <person name="Yoshinaga Y."/>
            <person name="Zwiers L.-H."/>
            <person name="Turgeon B."/>
            <person name="Goodwin S."/>
            <person name="Spatafora J."/>
            <person name="Crous P."/>
            <person name="Grigoriev I."/>
        </authorList>
    </citation>
    <scope>NUCLEOTIDE SEQUENCE</scope>
    <source>
        <strain evidence="3">CBS 122368</strain>
    </source>
</reference>
<feature type="transmembrane region" description="Helical" evidence="2">
    <location>
        <begin position="34"/>
        <end position="55"/>
    </location>
</feature>
<feature type="compositionally biased region" description="Basic and acidic residues" evidence="1">
    <location>
        <begin position="690"/>
        <end position="700"/>
    </location>
</feature>
<dbReference type="AlphaFoldDB" id="A0A6A6IB55"/>
<name>A0A6A6IB55_9PLEO</name>
<keyword evidence="2" id="KW-0812">Transmembrane</keyword>
<evidence type="ECO:0000313" key="3">
    <source>
        <dbReference type="EMBL" id="KAF2246723.1"/>
    </source>
</evidence>
<keyword evidence="2" id="KW-0472">Membrane</keyword>
<dbReference type="OrthoDB" id="5357734at2759"/>
<dbReference type="Pfam" id="PF11374">
    <property type="entry name" value="DUF3176"/>
    <property type="match status" value="1"/>
</dbReference>
<dbReference type="Proteomes" id="UP000800094">
    <property type="component" value="Unassembled WGS sequence"/>
</dbReference>
<feature type="transmembrane region" description="Helical" evidence="2">
    <location>
        <begin position="75"/>
        <end position="97"/>
    </location>
</feature>
<proteinExistence type="predicted"/>
<feature type="transmembrane region" description="Helical" evidence="2">
    <location>
        <begin position="458"/>
        <end position="483"/>
    </location>
</feature>
<protein>
    <submittedName>
        <fullName evidence="3">Uncharacterized protein</fullName>
    </submittedName>
</protein>
<dbReference type="GeneID" id="54582619"/>
<sequence length="700" mass="75819">MGDSSSRSLLAPSGGYTKHQSAWKGQRSTYKLPGLILTFLTLLIGCIIASIFVLLGSHEDVVGSWSIRPSILLSVLAGVYAIVLGGLFTAGVAVIWWRSIIYGTTLKRLHYIHAGASPKDFIGSFLAGGHATRVALAALVVFSAKLAIGPLLQRSTKPEMRDVTRNISMNIRLAPEIPDGTFGQVGHFSVYGIFMQQLAFYGNNFTTEKREGYSCPGNGTCEGRVTAAGLNFDCGSSSETFDLLDPANEYSTVFSIDIVFEMDDGLPQLFLDSKYISAVNGDCIGTLTTTSCKMIPATMLYPLTIKDGILVPNLTDVLYNPAVIKNYTSAGDAELEDLLAPMGPLQGTLAALGTVYRSEAYLVRSQTPDFEAAGYDYTTQNRSAPFWANMFLNTVQPQSIARCPLVWDSPVEHVMMRILDLMFKTAYSVALTSEDKNSYKQTFDAVYSGQELWYITDFGWLAASVAVMVLGSIAAMSLLWGWWQLDRYVTLSPLETGKAFGAPVLTTAGPEQEARAIIKEVGHERVAHDGDELVWNGTVYATGIAGTPRNKYRSGAEESGLGEMMCGSSGHSSLRGRGHRRGMSSVSDASPSQARPSFEHSFGVTTRRPYDDEEELDTGQYGRPRSRSRGSDTIPMLPLNLTPGNGGSPKLPPIPPTGSIKLEPLSPVGRPRRSSRGGMDALAMGKRPLSKIEERNSPTP</sequence>
<dbReference type="RefSeq" id="XP_033681727.1">
    <property type="nucleotide sequence ID" value="XM_033829289.1"/>
</dbReference>
<dbReference type="EMBL" id="ML987198">
    <property type="protein sequence ID" value="KAF2246723.1"/>
    <property type="molecule type" value="Genomic_DNA"/>
</dbReference>
<keyword evidence="2" id="KW-1133">Transmembrane helix</keyword>
<dbReference type="PANTHER" id="PTHR37576">
    <property type="entry name" value="DEFECT AT LOW TEMPERATURE PROTEIN 1"/>
    <property type="match status" value="1"/>
</dbReference>
<gene>
    <name evidence="3" type="ORF">BU26DRAFT_52044</name>
</gene>
<dbReference type="InterPro" id="IPR021514">
    <property type="entry name" value="DUF3176"/>
</dbReference>
<keyword evidence="4" id="KW-1185">Reference proteome</keyword>
<evidence type="ECO:0000256" key="1">
    <source>
        <dbReference type="SAM" id="MobiDB-lite"/>
    </source>
</evidence>
<dbReference type="PANTHER" id="PTHR37576:SF2">
    <property type="entry name" value="DEFECT AT LOW TEMPERATURE PROTEIN 1"/>
    <property type="match status" value="1"/>
</dbReference>
<accession>A0A6A6IB55</accession>
<feature type="region of interest" description="Disordered" evidence="1">
    <location>
        <begin position="1"/>
        <end position="20"/>
    </location>
</feature>
<organism evidence="3 4">
    <name type="scientific">Trematosphaeria pertusa</name>
    <dbReference type="NCBI Taxonomy" id="390896"/>
    <lineage>
        <taxon>Eukaryota</taxon>
        <taxon>Fungi</taxon>
        <taxon>Dikarya</taxon>
        <taxon>Ascomycota</taxon>
        <taxon>Pezizomycotina</taxon>
        <taxon>Dothideomycetes</taxon>
        <taxon>Pleosporomycetidae</taxon>
        <taxon>Pleosporales</taxon>
        <taxon>Massarineae</taxon>
        <taxon>Trematosphaeriaceae</taxon>
        <taxon>Trematosphaeria</taxon>
    </lineage>
</organism>
<evidence type="ECO:0000256" key="2">
    <source>
        <dbReference type="SAM" id="Phobius"/>
    </source>
</evidence>
<evidence type="ECO:0000313" key="4">
    <source>
        <dbReference type="Proteomes" id="UP000800094"/>
    </source>
</evidence>
<feature type="region of interest" description="Disordered" evidence="1">
    <location>
        <begin position="546"/>
        <end position="700"/>
    </location>
</feature>